<evidence type="ECO:0000256" key="1">
    <source>
        <dbReference type="SAM" id="Coils"/>
    </source>
</evidence>
<keyword evidence="3" id="KW-0645">Protease</keyword>
<dbReference type="GO" id="GO:0004180">
    <property type="term" value="F:carboxypeptidase activity"/>
    <property type="evidence" value="ECO:0007669"/>
    <property type="project" value="UniProtKB-KW"/>
</dbReference>
<evidence type="ECO:0000313" key="3">
    <source>
        <dbReference type="EMBL" id="CAC5383173.1"/>
    </source>
</evidence>
<protein>
    <submittedName>
        <fullName evidence="3">AGBL2_3</fullName>
        <ecNumber evidence="3">3.4.17.-</ecNumber>
    </submittedName>
</protein>
<feature type="region of interest" description="Disordered" evidence="2">
    <location>
        <begin position="451"/>
        <end position="477"/>
    </location>
</feature>
<sequence length="570" mass="65366">MKILNSFTLEATFSGTIMNKNEYRHFNVHDFQEMGKVLSQTVLEYQKTQENNARTLFENYESSFVNYFSNDQIYTKTGNSEMKLEQQDMLIQVMEQRGLMERPKLPNFRSMMKGDKNVINNTDTGNDSSQEKTTPEPHVSTPVFKEAVLTVMDHENNTFVMEEKRGKRSKKSEKAQSNLSRKDVDNLLENASLKTMDGCLKILAQLNVREVMQESDSSDSDSESEPEMKIMETKSKKKKRKSRKQRDKEQADRKNGSGSSDKKQEEVRSKSLTALPNIPACSELSDRDKGDKSLPKQTTTSFEKFMRSQKKDAHFVSKYEGRRNGGIPCFAEERSIERAQKRMADMKKRTEEDKQREMAFFSYDQMMDFINRQRQPPPLFEKRTPEPRMQCNEEDGMYNHQIMSLRRSLTQDDLKHRLQVALHEGSANIAQTLVGLNVRTAYTHADAFRDMNSTMPSLPQPRDISTDDGSGESEADFTSATLSLAARNNPYVHQDSVQLQMLPLDVTSKKSYRSGPISRTSRRQSTPSITFNNTPPIIFPVTDEIKTEKRPRITPNAGPLIRGIKVKTES</sequence>
<feature type="compositionally biased region" description="Basic and acidic residues" evidence="2">
    <location>
        <begin position="284"/>
        <end position="294"/>
    </location>
</feature>
<feature type="region of interest" description="Disordered" evidence="2">
    <location>
        <begin position="213"/>
        <end position="306"/>
    </location>
</feature>
<dbReference type="OrthoDB" id="6152547at2759"/>
<keyword evidence="1" id="KW-0175">Coiled coil</keyword>
<evidence type="ECO:0000256" key="2">
    <source>
        <dbReference type="SAM" id="MobiDB-lite"/>
    </source>
</evidence>
<dbReference type="Proteomes" id="UP000507470">
    <property type="component" value="Unassembled WGS sequence"/>
</dbReference>
<feature type="region of interest" description="Disordered" evidence="2">
    <location>
        <begin position="159"/>
        <end position="180"/>
    </location>
</feature>
<feature type="compositionally biased region" description="Basic residues" evidence="2">
    <location>
        <begin position="235"/>
        <end position="245"/>
    </location>
</feature>
<feature type="compositionally biased region" description="Acidic residues" evidence="2">
    <location>
        <begin position="216"/>
        <end position="225"/>
    </location>
</feature>
<feature type="region of interest" description="Disordered" evidence="2">
    <location>
        <begin position="107"/>
        <end position="141"/>
    </location>
</feature>
<dbReference type="AlphaFoldDB" id="A0A6J8BHM8"/>
<feature type="compositionally biased region" description="Basic and acidic residues" evidence="2">
    <location>
        <begin position="246"/>
        <end position="269"/>
    </location>
</feature>
<dbReference type="EMBL" id="CACVKT020003355">
    <property type="protein sequence ID" value="CAC5383173.1"/>
    <property type="molecule type" value="Genomic_DNA"/>
</dbReference>
<keyword evidence="3" id="KW-0121">Carboxypeptidase</keyword>
<dbReference type="EC" id="3.4.17.-" evidence="3"/>
<organism evidence="3 4">
    <name type="scientific">Mytilus coruscus</name>
    <name type="common">Sea mussel</name>
    <dbReference type="NCBI Taxonomy" id="42192"/>
    <lineage>
        <taxon>Eukaryota</taxon>
        <taxon>Metazoa</taxon>
        <taxon>Spiralia</taxon>
        <taxon>Lophotrochozoa</taxon>
        <taxon>Mollusca</taxon>
        <taxon>Bivalvia</taxon>
        <taxon>Autobranchia</taxon>
        <taxon>Pteriomorphia</taxon>
        <taxon>Mytilida</taxon>
        <taxon>Mytiloidea</taxon>
        <taxon>Mytilidae</taxon>
        <taxon>Mytilinae</taxon>
        <taxon>Mytilus</taxon>
    </lineage>
</organism>
<feature type="compositionally biased region" description="Polar residues" evidence="2">
    <location>
        <begin position="517"/>
        <end position="535"/>
    </location>
</feature>
<keyword evidence="4" id="KW-1185">Reference proteome</keyword>
<feature type="compositionally biased region" description="Polar residues" evidence="2">
    <location>
        <begin position="118"/>
        <end position="128"/>
    </location>
</feature>
<proteinExistence type="predicted"/>
<keyword evidence="3" id="KW-0378">Hydrolase</keyword>
<feature type="coiled-coil region" evidence="1">
    <location>
        <begin position="329"/>
        <end position="356"/>
    </location>
</feature>
<reference evidence="3 4" key="1">
    <citation type="submission" date="2020-06" db="EMBL/GenBank/DDBJ databases">
        <authorList>
            <person name="Li R."/>
            <person name="Bekaert M."/>
        </authorList>
    </citation>
    <scope>NUCLEOTIDE SEQUENCE [LARGE SCALE GENOMIC DNA]</scope>
    <source>
        <strain evidence="4">wild</strain>
    </source>
</reference>
<name>A0A6J8BHM8_MYTCO</name>
<evidence type="ECO:0000313" key="4">
    <source>
        <dbReference type="Proteomes" id="UP000507470"/>
    </source>
</evidence>
<feature type="region of interest" description="Disordered" evidence="2">
    <location>
        <begin position="510"/>
        <end position="535"/>
    </location>
</feature>
<accession>A0A6J8BHM8</accession>
<gene>
    <name evidence="3" type="ORF">MCOR_18943</name>
</gene>